<evidence type="ECO:0000256" key="3">
    <source>
        <dbReference type="RuleBase" id="RU361155"/>
    </source>
</evidence>
<evidence type="ECO:0000259" key="4">
    <source>
        <dbReference type="Pfam" id="PF00685"/>
    </source>
</evidence>
<dbReference type="EMBL" id="JBDFQZ010000010">
    <property type="protein sequence ID" value="KAK9683878.1"/>
    <property type="molecule type" value="Genomic_DNA"/>
</dbReference>
<dbReference type="InterPro" id="IPR027417">
    <property type="entry name" value="P-loop_NTPase"/>
</dbReference>
<dbReference type="InterPro" id="IPR000863">
    <property type="entry name" value="Sulfotransferase_dom"/>
</dbReference>
<comment type="similarity">
    <text evidence="1 3">Belongs to the sulfotransferase 1 family.</text>
</comment>
<evidence type="ECO:0000256" key="2">
    <source>
        <dbReference type="ARBA" id="ARBA00022679"/>
    </source>
</evidence>
<dbReference type="PANTHER" id="PTHR11783">
    <property type="entry name" value="SULFOTRANSFERASE SULT"/>
    <property type="match status" value="1"/>
</dbReference>
<gene>
    <name evidence="5" type="ORF">RND81_10G171500</name>
</gene>
<feature type="domain" description="Sulfotransferase" evidence="4">
    <location>
        <begin position="71"/>
        <end position="331"/>
    </location>
</feature>
<organism evidence="5 6">
    <name type="scientific">Saponaria officinalis</name>
    <name type="common">Common soapwort</name>
    <name type="synonym">Lychnis saponaria</name>
    <dbReference type="NCBI Taxonomy" id="3572"/>
    <lineage>
        <taxon>Eukaryota</taxon>
        <taxon>Viridiplantae</taxon>
        <taxon>Streptophyta</taxon>
        <taxon>Embryophyta</taxon>
        <taxon>Tracheophyta</taxon>
        <taxon>Spermatophyta</taxon>
        <taxon>Magnoliopsida</taxon>
        <taxon>eudicotyledons</taxon>
        <taxon>Gunneridae</taxon>
        <taxon>Pentapetalae</taxon>
        <taxon>Caryophyllales</taxon>
        <taxon>Caryophyllaceae</taxon>
        <taxon>Caryophylleae</taxon>
        <taxon>Saponaria</taxon>
    </lineage>
</organism>
<proteinExistence type="inferred from homology"/>
<dbReference type="GO" id="GO:0008146">
    <property type="term" value="F:sulfotransferase activity"/>
    <property type="evidence" value="ECO:0007669"/>
    <property type="project" value="InterPro"/>
</dbReference>
<dbReference type="Gene3D" id="3.40.50.300">
    <property type="entry name" value="P-loop containing nucleotide triphosphate hydrolases"/>
    <property type="match status" value="1"/>
</dbReference>
<keyword evidence="6" id="KW-1185">Reference proteome</keyword>
<evidence type="ECO:0000313" key="6">
    <source>
        <dbReference type="Proteomes" id="UP001443914"/>
    </source>
</evidence>
<reference evidence="5" key="1">
    <citation type="submission" date="2024-03" db="EMBL/GenBank/DDBJ databases">
        <title>WGS assembly of Saponaria officinalis var. Norfolk2.</title>
        <authorList>
            <person name="Jenkins J."/>
            <person name="Shu S."/>
            <person name="Grimwood J."/>
            <person name="Barry K."/>
            <person name="Goodstein D."/>
            <person name="Schmutz J."/>
            <person name="Leebens-Mack J."/>
            <person name="Osbourn A."/>
        </authorList>
    </citation>
    <scope>NUCLEOTIDE SEQUENCE [LARGE SCALE GENOMIC DNA]</scope>
    <source>
        <strain evidence="5">JIC</strain>
    </source>
</reference>
<evidence type="ECO:0000313" key="5">
    <source>
        <dbReference type="EMBL" id="KAK9683878.1"/>
    </source>
</evidence>
<dbReference type="Proteomes" id="UP001443914">
    <property type="component" value="Unassembled WGS sequence"/>
</dbReference>
<dbReference type="AlphaFoldDB" id="A0AAW1I4R7"/>
<name>A0AAW1I4R7_SAPOF</name>
<protein>
    <recommendedName>
        <fullName evidence="3">Sulfotransferase</fullName>
        <ecNumber evidence="3">2.8.2.-</ecNumber>
    </recommendedName>
</protein>
<dbReference type="SUPFAM" id="SSF52540">
    <property type="entry name" value="P-loop containing nucleoside triphosphate hydrolases"/>
    <property type="match status" value="1"/>
</dbReference>
<dbReference type="EC" id="2.8.2.-" evidence="3"/>
<comment type="caution">
    <text evidence="5">The sequence shown here is derived from an EMBL/GenBank/DDBJ whole genome shotgun (WGS) entry which is preliminary data.</text>
</comment>
<evidence type="ECO:0000256" key="1">
    <source>
        <dbReference type="ARBA" id="ARBA00005771"/>
    </source>
</evidence>
<sequence>MTSPLTKMNQNPKEMETQVSEEDVEELIKSLPKTHWLGSNECQLIQYQGFWCEDFLIRNTIMFQYNFIARDTDILITSLPKTGTTWLKSLLYAVVNRHNTPITQSTLLDHNPHHLIPGLEFDNHTKGSNHLDQLSDPRLLSTHLPYASLPQNIRSSKTKILHITRNPSDMLVSQYYFAMTVKKKLNEDFKPPQFEQFFDEFCEGRFFYGPYFENVLEYWNISIEQPEKVLFLKYEQLKANPTHHLKRLAEFIGMPFSTQEETDGVVNDIIELCSFKNIKELEVNKSGTTLNNIIDTKTFFRKGEVGDWTNHFTPLMVEKMDQLMQDRLKGTSLSFDFLP</sequence>
<accession>A0AAW1I4R7</accession>
<keyword evidence="2 3" id="KW-0808">Transferase</keyword>
<dbReference type="Pfam" id="PF00685">
    <property type="entry name" value="Sulfotransfer_1"/>
    <property type="match status" value="1"/>
</dbReference>